<dbReference type="PROSITE" id="PS00028">
    <property type="entry name" value="ZINC_FINGER_C2H2_1"/>
    <property type="match status" value="1"/>
</dbReference>
<evidence type="ECO:0000313" key="5">
    <source>
        <dbReference type="Proteomes" id="UP000054279"/>
    </source>
</evidence>
<evidence type="ECO:0000259" key="3">
    <source>
        <dbReference type="PROSITE" id="PS50157"/>
    </source>
</evidence>
<evidence type="ECO:0000256" key="2">
    <source>
        <dbReference type="SAM" id="MobiDB-lite"/>
    </source>
</evidence>
<dbReference type="HOGENOM" id="CLU_1653245_0_0_1"/>
<organism evidence="4 5">
    <name type="scientific">Sphaerobolus stellatus (strain SS14)</name>
    <dbReference type="NCBI Taxonomy" id="990650"/>
    <lineage>
        <taxon>Eukaryota</taxon>
        <taxon>Fungi</taxon>
        <taxon>Dikarya</taxon>
        <taxon>Basidiomycota</taxon>
        <taxon>Agaricomycotina</taxon>
        <taxon>Agaricomycetes</taxon>
        <taxon>Phallomycetidae</taxon>
        <taxon>Geastrales</taxon>
        <taxon>Sphaerobolaceae</taxon>
        <taxon>Sphaerobolus</taxon>
    </lineage>
</organism>
<dbReference type="AlphaFoldDB" id="A0A0C9TUJ6"/>
<dbReference type="EMBL" id="KN837412">
    <property type="protein sequence ID" value="KIJ25494.1"/>
    <property type="molecule type" value="Genomic_DNA"/>
</dbReference>
<keyword evidence="1" id="KW-0862">Zinc</keyword>
<gene>
    <name evidence="4" type="ORF">M422DRAFT_785538</name>
</gene>
<dbReference type="Proteomes" id="UP000054279">
    <property type="component" value="Unassembled WGS sequence"/>
</dbReference>
<feature type="domain" description="C2H2-type" evidence="3">
    <location>
        <begin position="126"/>
        <end position="154"/>
    </location>
</feature>
<dbReference type="GO" id="GO:0008270">
    <property type="term" value="F:zinc ion binding"/>
    <property type="evidence" value="ECO:0007669"/>
    <property type="project" value="UniProtKB-KW"/>
</dbReference>
<feature type="compositionally biased region" description="Low complexity" evidence="2">
    <location>
        <begin position="49"/>
        <end position="64"/>
    </location>
</feature>
<name>A0A0C9TUJ6_SPHS4</name>
<dbReference type="PROSITE" id="PS50157">
    <property type="entry name" value="ZINC_FINGER_C2H2_2"/>
    <property type="match status" value="1"/>
</dbReference>
<feature type="region of interest" description="Disordered" evidence="2">
    <location>
        <begin position="43"/>
        <end position="80"/>
    </location>
</feature>
<evidence type="ECO:0000256" key="1">
    <source>
        <dbReference type="PROSITE-ProRule" id="PRU00042"/>
    </source>
</evidence>
<evidence type="ECO:0000313" key="4">
    <source>
        <dbReference type="EMBL" id="KIJ25494.1"/>
    </source>
</evidence>
<proteinExistence type="predicted"/>
<keyword evidence="1" id="KW-0863">Zinc-finger</keyword>
<accession>A0A0C9TUJ6</accession>
<sequence length="160" mass="18748">MGNDYTFKDSFIFFPTDYLHHSPSFTFQDGSLDIEECEKREFTTESFKGNSDSESNSSLLGESSGSEDESDPNFHPNGQYLSSTQHILKLQKEDTEKPEWLCIACNELFTNLARAEQHVIEMQYLFICYFCKRRFSTSQSLEEHEHDRHDVSRLHLHYKV</sequence>
<protein>
    <recommendedName>
        <fullName evidence="3">C2H2-type domain-containing protein</fullName>
    </recommendedName>
</protein>
<dbReference type="Gene3D" id="3.30.160.60">
    <property type="entry name" value="Classic Zinc Finger"/>
    <property type="match status" value="1"/>
</dbReference>
<keyword evidence="5" id="KW-1185">Reference proteome</keyword>
<dbReference type="InterPro" id="IPR013087">
    <property type="entry name" value="Znf_C2H2_type"/>
</dbReference>
<reference evidence="4 5" key="1">
    <citation type="submission" date="2014-06" db="EMBL/GenBank/DDBJ databases">
        <title>Evolutionary Origins and Diversification of the Mycorrhizal Mutualists.</title>
        <authorList>
            <consortium name="DOE Joint Genome Institute"/>
            <consortium name="Mycorrhizal Genomics Consortium"/>
            <person name="Kohler A."/>
            <person name="Kuo A."/>
            <person name="Nagy L.G."/>
            <person name="Floudas D."/>
            <person name="Copeland A."/>
            <person name="Barry K.W."/>
            <person name="Cichocki N."/>
            <person name="Veneault-Fourrey C."/>
            <person name="LaButti K."/>
            <person name="Lindquist E.A."/>
            <person name="Lipzen A."/>
            <person name="Lundell T."/>
            <person name="Morin E."/>
            <person name="Murat C."/>
            <person name="Riley R."/>
            <person name="Ohm R."/>
            <person name="Sun H."/>
            <person name="Tunlid A."/>
            <person name="Henrissat B."/>
            <person name="Grigoriev I.V."/>
            <person name="Hibbett D.S."/>
            <person name="Martin F."/>
        </authorList>
    </citation>
    <scope>NUCLEOTIDE SEQUENCE [LARGE SCALE GENOMIC DNA]</scope>
    <source>
        <strain evidence="4 5">SS14</strain>
    </source>
</reference>
<keyword evidence="1" id="KW-0479">Metal-binding</keyword>